<feature type="region of interest" description="Disordered" evidence="6">
    <location>
        <begin position="279"/>
        <end position="305"/>
    </location>
</feature>
<dbReference type="GO" id="GO:0005654">
    <property type="term" value="C:nucleoplasm"/>
    <property type="evidence" value="ECO:0007669"/>
    <property type="project" value="TreeGrafter"/>
</dbReference>
<evidence type="ECO:0000256" key="2">
    <source>
        <dbReference type="ARBA" id="ARBA00019062"/>
    </source>
</evidence>
<dbReference type="Proteomes" id="UP000094801">
    <property type="component" value="Unassembled WGS sequence"/>
</dbReference>
<accession>A0A1E4T2U6</accession>
<evidence type="ECO:0000313" key="10">
    <source>
        <dbReference type="Proteomes" id="UP000094801"/>
    </source>
</evidence>
<name>A0A1E4T2U6_9ASCO</name>
<reference evidence="10" key="1">
    <citation type="submission" date="2016-04" db="EMBL/GenBank/DDBJ databases">
        <title>Comparative genomics of biotechnologically important yeasts.</title>
        <authorList>
            <consortium name="DOE Joint Genome Institute"/>
            <person name="Riley R."/>
            <person name="Haridas S."/>
            <person name="Wolfe K.H."/>
            <person name="Lopes M.R."/>
            <person name="Hittinger C.T."/>
            <person name="Goker M."/>
            <person name="Salamov A."/>
            <person name="Wisecaver J."/>
            <person name="Long T.M."/>
            <person name="Aerts A.L."/>
            <person name="Barry K."/>
            <person name="Choi C."/>
            <person name="Clum A."/>
            <person name="Coughlan A.Y."/>
            <person name="Deshpande S."/>
            <person name="Douglass A.P."/>
            <person name="Hanson S.J."/>
            <person name="Klenk H.-P."/>
            <person name="Labutti K."/>
            <person name="Lapidus A."/>
            <person name="Lindquist E."/>
            <person name="Lipzen A."/>
            <person name="Meier-Kolthoff J.P."/>
            <person name="Ohm R.A."/>
            <person name="Otillar R.P."/>
            <person name="Pangilinan J."/>
            <person name="Peng Y."/>
            <person name="Rokas A."/>
            <person name="Rosa C.A."/>
            <person name="Scheuner C."/>
            <person name="Sibirny A.A."/>
            <person name="Slot J.C."/>
            <person name="Stielow J.B."/>
            <person name="Sun H."/>
            <person name="Kurtzman C.P."/>
            <person name="Blackwell M."/>
            <person name="Grigoriev I.V."/>
            <person name="Jeffries T.W."/>
        </authorList>
    </citation>
    <scope>NUCLEOTIDE SEQUENCE [LARGE SCALE GENOMIC DNA]</scope>
    <source>
        <strain evidence="10">NRRL YB-2248</strain>
    </source>
</reference>
<evidence type="ECO:0000313" key="9">
    <source>
        <dbReference type="EMBL" id="ODV86064.1"/>
    </source>
</evidence>
<feature type="domain" description="Rnh202 triple barrel" evidence="8">
    <location>
        <begin position="19"/>
        <end position="107"/>
    </location>
</feature>
<comment type="function">
    <text evidence="4">Non catalytic subunit of RNase H2, an endonuclease that specifically degrades the RNA of RNA:DNA hybrids. Participates in DNA replication, possibly by mediating the removal of lagging-strand Okazaki fragment RNA primers during DNA replication. Mediates the excision of single ribonucleotides from DNA:RNA duplexes.</text>
</comment>
<dbReference type="Pfam" id="PF09468">
    <property type="entry name" value="RNase_H2-Ydr279"/>
    <property type="match status" value="1"/>
</dbReference>
<dbReference type="Pfam" id="PF17745">
    <property type="entry name" value="Ydr279_N"/>
    <property type="match status" value="1"/>
</dbReference>
<dbReference type="InterPro" id="IPR040456">
    <property type="entry name" value="RNase_H2_suB"/>
</dbReference>
<evidence type="ECO:0000259" key="8">
    <source>
        <dbReference type="Pfam" id="PF17745"/>
    </source>
</evidence>
<evidence type="ECO:0000256" key="6">
    <source>
        <dbReference type="SAM" id="MobiDB-lite"/>
    </source>
</evidence>
<evidence type="ECO:0000256" key="5">
    <source>
        <dbReference type="ARBA" id="ARBA00033464"/>
    </source>
</evidence>
<evidence type="ECO:0000259" key="7">
    <source>
        <dbReference type="Pfam" id="PF09468"/>
    </source>
</evidence>
<protein>
    <recommendedName>
        <fullName evidence="2">Ribonuclease H2 subunit B</fullName>
    </recommendedName>
    <alternativeName>
        <fullName evidence="5">Ribonuclease HI subunit B</fullName>
    </alternativeName>
</protein>
<sequence length="321" mass="36872">MTEDSVLSEIESSCIRLVVLPSNAPTENFTSLILNHPSTHKATEFLINGSKLYELNKIAFKDYHNKKQRLTKQNKPLKSILLTNTTPTNTDGIIIGKDCEILVATEFSLIYLLLDFFIDYLKKEKVRILNYDDLVELFEESESLGELIRQVDNVDFKKHLDKICELIDEADDIFYKVSMELIMETLKITVSRIIGTFPESLNVTIVRKLNLPSLKPSPEVIELSQIKSSIDLLSSYVSRFYLDKLIQEYNFDKLDEYMKEYKRVEEENKIAEDNLNNLNASLTNMPSKGNPKKRKAEAKKNEVKKVAAGKGALDMFFKKPK</sequence>
<keyword evidence="3" id="KW-0539">Nucleus</keyword>
<dbReference type="EMBL" id="KV453851">
    <property type="protein sequence ID" value="ODV86064.1"/>
    <property type="molecule type" value="Genomic_DNA"/>
</dbReference>
<dbReference type="Gene3D" id="1.10.20.120">
    <property type="match status" value="1"/>
</dbReference>
<evidence type="ECO:0000256" key="1">
    <source>
        <dbReference type="ARBA" id="ARBA00004123"/>
    </source>
</evidence>
<feature type="domain" description="Ribonuclease H2 subunit B wHTH" evidence="7">
    <location>
        <begin position="111"/>
        <end position="239"/>
    </location>
</feature>
<dbReference type="OrthoDB" id="29098at2759"/>
<dbReference type="GO" id="GO:0006401">
    <property type="term" value="P:RNA catabolic process"/>
    <property type="evidence" value="ECO:0007669"/>
    <property type="project" value="TreeGrafter"/>
</dbReference>
<dbReference type="InterPro" id="IPR041195">
    <property type="entry name" value="Rnh202_N"/>
</dbReference>
<comment type="subcellular location">
    <subcellularLocation>
        <location evidence="1">Nucleus</location>
    </subcellularLocation>
</comment>
<dbReference type="STRING" id="983967.A0A1E4T2U6"/>
<evidence type="ECO:0000256" key="4">
    <source>
        <dbReference type="ARBA" id="ARBA00024778"/>
    </source>
</evidence>
<organism evidence="9 10">
    <name type="scientific">[Candida] arabinofermentans NRRL YB-2248</name>
    <dbReference type="NCBI Taxonomy" id="983967"/>
    <lineage>
        <taxon>Eukaryota</taxon>
        <taxon>Fungi</taxon>
        <taxon>Dikarya</taxon>
        <taxon>Ascomycota</taxon>
        <taxon>Saccharomycotina</taxon>
        <taxon>Pichiomycetes</taxon>
        <taxon>Pichiales</taxon>
        <taxon>Pichiaceae</taxon>
        <taxon>Ogataea</taxon>
        <taxon>Ogataea/Candida clade</taxon>
    </lineage>
</organism>
<dbReference type="PANTHER" id="PTHR13383:SF11">
    <property type="entry name" value="RIBONUCLEASE H2 SUBUNIT B"/>
    <property type="match status" value="1"/>
</dbReference>
<proteinExistence type="predicted"/>
<dbReference type="PANTHER" id="PTHR13383">
    <property type="entry name" value="RIBONUCLEASE H2 SUBUNIT B"/>
    <property type="match status" value="1"/>
</dbReference>
<dbReference type="InterPro" id="IPR019024">
    <property type="entry name" value="RNase_H2_suB_wHTH"/>
</dbReference>
<gene>
    <name evidence="9" type="ORF">CANARDRAFT_7425</name>
</gene>
<keyword evidence="10" id="KW-1185">Reference proteome</keyword>
<dbReference type="GO" id="GO:0032299">
    <property type="term" value="C:ribonuclease H2 complex"/>
    <property type="evidence" value="ECO:0007669"/>
    <property type="project" value="InterPro"/>
</dbReference>
<dbReference type="AlphaFoldDB" id="A0A1E4T2U6"/>
<evidence type="ECO:0000256" key="3">
    <source>
        <dbReference type="ARBA" id="ARBA00023242"/>
    </source>
</evidence>